<sequence>MKTIQIGNEQYTLEFGFEAAENKNVVQRMFNALSMSYIGKRLDLDGENSKAQVAVAMLDGTADLISDIPYICKDAFYAGLLEHHKDITAEKSKDLMKQYMKEKKLSFKGLYEEIKETMEDDGFFDLTGLTEMIEEMNKAEEIVEKKVPKTPQDHKKKSTSTK</sequence>
<feature type="region of interest" description="Disordered" evidence="1">
    <location>
        <begin position="141"/>
        <end position="162"/>
    </location>
</feature>
<dbReference type="EMBL" id="JAOQJX010000015">
    <property type="protein sequence ID" value="MCU6748049.1"/>
    <property type="molecule type" value="Genomic_DNA"/>
</dbReference>
<dbReference type="RefSeq" id="WP_267304155.1">
    <property type="nucleotide sequence ID" value="NZ_JAOQJX010000015.1"/>
</dbReference>
<accession>A0ABT2TCN7</accession>
<gene>
    <name evidence="2" type="ORF">OCV51_10365</name>
</gene>
<comment type="caution">
    <text evidence="2">The sequence shown here is derived from an EMBL/GenBank/DDBJ whole genome shotgun (WGS) entry which is preliminary data.</text>
</comment>
<evidence type="ECO:0008006" key="4">
    <source>
        <dbReference type="Google" id="ProtNLM"/>
    </source>
</evidence>
<reference evidence="2 3" key="1">
    <citation type="journal article" date="2021" name="ISME Commun">
        <title>Automated analysis of genomic sequences facilitates high-throughput and comprehensive description of bacteria.</title>
        <authorList>
            <person name="Hitch T.C.A."/>
        </authorList>
    </citation>
    <scope>NUCLEOTIDE SEQUENCE [LARGE SCALE GENOMIC DNA]</scope>
    <source>
        <strain evidence="2 3">H2_18</strain>
    </source>
</reference>
<evidence type="ECO:0000313" key="2">
    <source>
        <dbReference type="EMBL" id="MCU6748049.1"/>
    </source>
</evidence>
<organism evidence="2 3">
    <name type="scientific">Faecalicatena acetigenes</name>
    <dbReference type="NCBI Taxonomy" id="2981790"/>
    <lineage>
        <taxon>Bacteria</taxon>
        <taxon>Bacillati</taxon>
        <taxon>Bacillota</taxon>
        <taxon>Clostridia</taxon>
        <taxon>Lachnospirales</taxon>
        <taxon>Lachnospiraceae</taxon>
        <taxon>Faecalicatena</taxon>
    </lineage>
</organism>
<protein>
    <recommendedName>
        <fullName evidence="4">Phage protein</fullName>
    </recommendedName>
</protein>
<dbReference type="Proteomes" id="UP001652394">
    <property type="component" value="Unassembled WGS sequence"/>
</dbReference>
<keyword evidence="3" id="KW-1185">Reference proteome</keyword>
<feature type="compositionally biased region" description="Basic and acidic residues" evidence="1">
    <location>
        <begin position="141"/>
        <end position="153"/>
    </location>
</feature>
<evidence type="ECO:0000313" key="3">
    <source>
        <dbReference type="Proteomes" id="UP001652394"/>
    </source>
</evidence>
<evidence type="ECO:0000256" key="1">
    <source>
        <dbReference type="SAM" id="MobiDB-lite"/>
    </source>
</evidence>
<name>A0ABT2TCN7_9FIRM</name>
<proteinExistence type="predicted"/>